<dbReference type="SMART" id="SM00192">
    <property type="entry name" value="LDLa"/>
    <property type="match status" value="1"/>
</dbReference>
<reference evidence="9 10" key="1">
    <citation type="submission" date="2024-05" db="EMBL/GenBank/DDBJ databases">
        <title>Culex pipiens pipiens assembly and annotation.</title>
        <authorList>
            <person name="Alout H."/>
            <person name="Durand T."/>
        </authorList>
    </citation>
    <scope>NUCLEOTIDE SEQUENCE [LARGE SCALE GENOMIC DNA]</scope>
    <source>
        <strain evidence="9">HA-2024</strain>
        <tissue evidence="9">Whole body</tissue>
    </source>
</reference>
<dbReference type="Gene3D" id="2.10.25.10">
    <property type="entry name" value="Laminin"/>
    <property type="match status" value="1"/>
</dbReference>
<evidence type="ECO:0000256" key="3">
    <source>
        <dbReference type="ARBA" id="ARBA00023157"/>
    </source>
</evidence>
<dbReference type="SMART" id="SM00281">
    <property type="entry name" value="LamB"/>
    <property type="match status" value="1"/>
</dbReference>
<dbReference type="Gene3D" id="2.60.40.10">
    <property type="entry name" value="Immunoglobulins"/>
    <property type="match status" value="1"/>
</dbReference>
<evidence type="ECO:0000256" key="4">
    <source>
        <dbReference type="ARBA" id="ARBA00023180"/>
    </source>
</evidence>
<dbReference type="InterPro" id="IPR013783">
    <property type="entry name" value="Ig-like_fold"/>
</dbReference>
<feature type="chain" id="PRO_5044870368" evidence="6">
    <location>
        <begin position="24"/>
        <end position="465"/>
    </location>
</feature>
<dbReference type="PROSITE" id="PS51115">
    <property type="entry name" value="LAMININ_IVA"/>
    <property type="match status" value="1"/>
</dbReference>
<dbReference type="InterPro" id="IPR003598">
    <property type="entry name" value="Ig_sub2"/>
</dbReference>
<dbReference type="InterPro" id="IPR003599">
    <property type="entry name" value="Ig_sub"/>
</dbReference>
<dbReference type="GO" id="GO:0048731">
    <property type="term" value="P:system development"/>
    <property type="evidence" value="ECO:0007669"/>
    <property type="project" value="UniProtKB-ARBA"/>
</dbReference>
<dbReference type="InterPro" id="IPR002049">
    <property type="entry name" value="LE_dom"/>
</dbReference>
<dbReference type="SUPFAM" id="SSF57424">
    <property type="entry name" value="LDL receptor-like module"/>
    <property type="match status" value="1"/>
</dbReference>
<dbReference type="SUPFAM" id="SSF48726">
    <property type="entry name" value="Immunoglobulin"/>
    <property type="match status" value="1"/>
</dbReference>
<proteinExistence type="predicted"/>
<protein>
    <submittedName>
        <fullName evidence="9">Uncharacterized protein</fullName>
    </submittedName>
</protein>
<name>A0ABD1DX26_CULPP</name>
<evidence type="ECO:0000256" key="2">
    <source>
        <dbReference type="ARBA" id="ARBA00022737"/>
    </source>
</evidence>
<sequence length="465" mass="52915">MKYALRLSVKLALFGCAVWFASAVDRTPLRYRPFRCRSNGWSVSETFRCDSFRHCLDGSDEQGCQDGRFEQLPPESVTLAVGDLLNLTCVASGVPAPSIDWKMNGKLPGGNCDWSTEGGVGALSCRMRLIDAGNYSCGARQPSGRAIESRGTVVNVTGSACREGYFSESGKRKLCLKCFCSGVSTLCQAANLYRWNYTMAMNDWKMKYAAVMFSNDTQHLDIKSYDKFTLPQTNFTPYYKLPYRFIEHQVGSYDGNLQYEIQVDNASYSKDQPDIILQGYNTTLFYKYKTPLIPGRSNKVVLRLHESNFRHQDGKKASRDDLMIVLAYINLFLVRMYPTNGTYSPSSTDIVMDSSTDLGYHGLGQMDRIEECRCPHGYRGRSCERCDFGYNRANRYLATGICMPWEWHREEYYKVSTSTTMRNYHYHQKLHQIVIFPVSSPQDIDYAFTNDAAFNSLVEVFSSFP</sequence>
<feature type="domain" description="Ig-like" evidence="7">
    <location>
        <begin position="67"/>
        <end position="154"/>
    </location>
</feature>
<dbReference type="AlphaFoldDB" id="A0ABD1DX26"/>
<dbReference type="GO" id="GO:0048513">
    <property type="term" value="P:animal organ development"/>
    <property type="evidence" value="ECO:0007669"/>
    <property type="project" value="UniProtKB-ARBA"/>
</dbReference>
<feature type="signal peptide" evidence="6">
    <location>
        <begin position="1"/>
        <end position="23"/>
    </location>
</feature>
<evidence type="ECO:0000259" key="8">
    <source>
        <dbReference type="PROSITE" id="PS51115"/>
    </source>
</evidence>
<dbReference type="Gene3D" id="4.10.400.10">
    <property type="entry name" value="Low-density Lipoprotein Receptor"/>
    <property type="match status" value="1"/>
</dbReference>
<keyword evidence="1 6" id="KW-0732">Signal</keyword>
<feature type="disulfide bond" evidence="5">
    <location>
        <begin position="49"/>
        <end position="64"/>
    </location>
</feature>
<keyword evidence="3 5" id="KW-1015">Disulfide bond</keyword>
<dbReference type="InterPro" id="IPR036055">
    <property type="entry name" value="LDL_receptor-like_sf"/>
</dbReference>
<dbReference type="Pfam" id="PF00057">
    <property type="entry name" value="Ldl_recept_a"/>
    <property type="match status" value="1"/>
</dbReference>
<dbReference type="CDD" id="cd00055">
    <property type="entry name" value="EGF_Lam"/>
    <property type="match status" value="1"/>
</dbReference>
<dbReference type="Pfam" id="PF00052">
    <property type="entry name" value="Laminin_B"/>
    <property type="match status" value="1"/>
</dbReference>
<dbReference type="InterPro" id="IPR007110">
    <property type="entry name" value="Ig-like_dom"/>
</dbReference>
<dbReference type="GO" id="GO:0030154">
    <property type="term" value="P:cell differentiation"/>
    <property type="evidence" value="ECO:0007669"/>
    <property type="project" value="UniProtKB-ARBA"/>
</dbReference>
<evidence type="ECO:0000313" key="9">
    <source>
        <dbReference type="EMBL" id="KAL1404207.1"/>
    </source>
</evidence>
<dbReference type="InterPro" id="IPR000034">
    <property type="entry name" value="Laminin_IV"/>
</dbReference>
<organism evidence="9 10">
    <name type="scientific">Culex pipiens pipiens</name>
    <name type="common">Northern house mosquito</name>
    <dbReference type="NCBI Taxonomy" id="38569"/>
    <lineage>
        <taxon>Eukaryota</taxon>
        <taxon>Metazoa</taxon>
        <taxon>Ecdysozoa</taxon>
        <taxon>Arthropoda</taxon>
        <taxon>Hexapoda</taxon>
        <taxon>Insecta</taxon>
        <taxon>Pterygota</taxon>
        <taxon>Neoptera</taxon>
        <taxon>Endopterygota</taxon>
        <taxon>Diptera</taxon>
        <taxon>Nematocera</taxon>
        <taxon>Culicoidea</taxon>
        <taxon>Culicidae</taxon>
        <taxon>Culicinae</taxon>
        <taxon>Culicini</taxon>
        <taxon>Culex</taxon>
        <taxon>Culex</taxon>
    </lineage>
</organism>
<accession>A0ABD1DX26</accession>
<evidence type="ECO:0000256" key="1">
    <source>
        <dbReference type="ARBA" id="ARBA00022729"/>
    </source>
</evidence>
<dbReference type="Pfam" id="PF13927">
    <property type="entry name" value="Ig_3"/>
    <property type="match status" value="1"/>
</dbReference>
<dbReference type="InterPro" id="IPR036179">
    <property type="entry name" value="Ig-like_dom_sf"/>
</dbReference>
<dbReference type="PROSITE" id="PS50835">
    <property type="entry name" value="IG_LIKE"/>
    <property type="match status" value="1"/>
</dbReference>
<dbReference type="SMART" id="SM00408">
    <property type="entry name" value="IGc2"/>
    <property type="match status" value="1"/>
</dbReference>
<dbReference type="EMBL" id="JBEHCU010000693">
    <property type="protein sequence ID" value="KAL1404207.1"/>
    <property type="molecule type" value="Genomic_DNA"/>
</dbReference>
<evidence type="ECO:0000313" key="10">
    <source>
        <dbReference type="Proteomes" id="UP001562425"/>
    </source>
</evidence>
<evidence type="ECO:0000256" key="6">
    <source>
        <dbReference type="SAM" id="SignalP"/>
    </source>
</evidence>
<dbReference type="CDD" id="cd00112">
    <property type="entry name" value="LDLa"/>
    <property type="match status" value="1"/>
</dbReference>
<dbReference type="Proteomes" id="UP001562425">
    <property type="component" value="Unassembled WGS sequence"/>
</dbReference>
<dbReference type="SMART" id="SM00409">
    <property type="entry name" value="IG"/>
    <property type="match status" value="1"/>
</dbReference>
<keyword evidence="4" id="KW-0325">Glycoprotein</keyword>
<keyword evidence="10" id="KW-1185">Reference proteome</keyword>
<dbReference type="InterPro" id="IPR002172">
    <property type="entry name" value="LDrepeatLR_classA_rpt"/>
</dbReference>
<gene>
    <name evidence="9" type="ORF">pipiens_005431</name>
</gene>
<dbReference type="PROSITE" id="PS50068">
    <property type="entry name" value="LDLRA_2"/>
    <property type="match status" value="1"/>
</dbReference>
<evidence type="ECO:0000259" key="7">
    <source>
        <dbReference type="PROSITE" id="PS50835"/>
    </source>
</evidence>
<comment type="caution">
    <text evidence="9">The sequence shown here is derived from an EMBL/GenBank/DDBJ whole genome shotgun (WGS) entry which is preliminary data.</text>
</comment>
<keyword evidence="2" id="KW-0677">Repeat</keyword>
<feature type="domain" description="Laminin IV type A" evidence="8">
    <location>
        <begin position="190"/>
        <end position="371"/>
    </location>
</feature>
<comment type="caution">
    <text evidence="5">Lacks conserved residue(s) required for the propagation of feature annotation.</text>
</comment>
<evidence type="ECO:0000256" key="5">
    <source>
        <dbReference type="PROSITE-ProRule" id="PRU00124"/>
    </source>
</evidence>